<evidence type="ECO:0000259" key="3">
    <source>
        <dbReference type="SMART" id="SM00892"/>
    </source>
</evidence>
<dbReference type="InterPro" id="IPR020821">
    <property type="entry name" value="ENPP1-3/EXOG-like_nuc-like"/>
</dbReference>
<accession>A0A5C6N953</accession>
<dbReference type="Gene3D" id="3.40.570.10">
    <property type="entry name" value="Extracellular Endonuclease, subunit A"/>
    <property type="match status" value="2"/>
</dbReference>
<dbReference type="GO" id="GO:0016787">
    <property type="term" value="F:hydrolase activity"/>
    <property type="evidence" value="ECO:0007669"/>
    <property type="project" value="InterPro"/>
</dbReference>
<evidence type="ECO:0000313" key="4">
    <source>
        <dbReference type="EMBL" id="TWW63328.1"/>
    </source>
</evidence>
<dbReference type="SUPFAM" id="SSF54060">
    <property type="entry name" value="His-Me finger endonucleases"/>
    <property type="match status" value="2"/>
</dbReference>
<reference evidence="4 5" key="1">
    <citation type="submission" date="2019-04" db="EMBL/GenBank/DDBJ databases">
        <title>Chromosome genome assembly for Takifugu flavidus.</title>
        <authorList>
            <person name="Xiao S."/>
        </authorList>
    </citation>
    <scope>NUCLEOTIDE SEQUENCE [LARGE SCALE GENOMIC DNA]</scope>
    <source>
        <strain evidence="4">HTHZ2018</strain>
        <tissue evidence="4">Muscle</tissue>
    </source>
</reference>
<gene>
    <name evidence="4" type="ORF">D4764_03G0003360</name>
</gene>
<dbReference type="GO" id="GO:0046872">
    <property type="term" value="F:metal ion binding"/>
    <property type="evidence" value="ECO:0007669"/>
    <property type="project" value="InterPro"/>
</dbReference>
<feature type="domain" description="ENPP1-3/EXOG-like endonuclease/phosphodiesterase" evidence="2">
    <location>
        <begin position="341"/>
        <end position="558"/>
    </location>
</feature>
<dbReference type="AlphaFoldDB" id="A0A5C6N953"/>
<evidence type="ECO:0000259" key="2">
    <source>
        <dbReference type="SMART" id="SM00477"/>
    </source>
</evidence>
<dbReference type="EMBL" id="RHFK02000016">
    <property type="protein sequence ID" value="TWW63328.1"/>
    <property type="molecule type" value="Genomic_DNA"/>
</dbReference>
<feature type="domain" description="DNA/RNA non-specific endonuclease/pyrophosphatase/phosphodiesterase" evidence="3">
    <location>
        <begin position="58"/>
        <end position="274"/>
    </location>
</feature>
<dbReference type="SMART" id="SM00477">
    <property type="entry name" value="NUC"/>
    <property type="match status" value="1"/>
</dbReference>
<feature type="chain" id="PRO_5023143648" description="Endonuclease domain-containing 1 protein" evidence="1">
    <location>
        <begin position="22"/>
        <end position="570"/>
    </location>
</feature>
<keyword evidence="5" id="KW-1185">Reference proteome</keyword>
<evidence type="ECO:0000313" key="5">
    <source>
        <dbReference type="Proteomes" id="UP000324091"/>
    </source>
</evidence>
<dbReference type="InterPro" id="IPR001604">
    <property type="entry name" value="Endo_G_ENPP1-like_dom"/>
</dbReference>
<name>A0A5C6N953_9TELE</name>
<feature type="domain" description="DNA/RNA non-specific endonuclease/pyrophosphatase/phosphodiesterase" evidence="3">
    <location>
        <begin position="340"/>
        <end position="558"/>
    </location>
</feature>
<comment type="caution">
    <text evidence="4">The sequence shown here is derived from an EMBL/GenBank/DDBJ whole genome shotgun (WGS) entry which is preliminary data.</text>
</comment>
<dbReference type="PANTHER" id="PTHR21472">
    <property type="entry name" value="ENDONUCLEASE DOMAIN-CONTAINING 1 PROTEIN ENDOD1"/>
    <property type="match status" value="1"/>
</dbReference>
<evidence type="ECO:0000256" key="1">
    <source>
        <dbReference type="SAM" id="SignalP"/>
    </source>
</evidence>
<feature type="signal peptide" evidence="1">
    <location>
        <begin position="1"/>
        <end position="21"/>
    </location>
</feature>
<proteinExistence type="predicted"/>
<organism evidence="4 5">
    <name type="scientific">Takifugu flavidus</name>
    <name type="common">sansaifugu</name>
    <dbReference type="NCBI Taxonomy" id="433684"/>
    <lineage>
        <taxon>Eukaryota</taxon>
        <taxon>Metazoa</taxon>
        <taxon>Chordata</taxon>
        <taxon>Craniata</taxon>
        <taxon>Vertebrata</taxon>
        <taxon>Euteleostomi</taxon>
        <taxon>Actinopterygii</taxon>
        <taxon>Neopterygii</taxon>
        <taxon>Teleostei</taxon>
        <taxon>Neoteleostei</taxon>
        <taxon>Acanthomorphata</taxon>
        <taxon>Eupercaria</taxon>
        <taxon>Tetraodontiformes</taxon>
        <taxon>Tetradontoidea</taxon>
        <taxon>Tetraodontidae</taxon>
        <taxon>Takifugu</taxon>
    </lineage>
</organism>
<dbReference type="Proteomes" id="UP000324091">
    <property type="component" value="Chromosome 3"/>
</dbReference>
<dbReference type="SMART" id="SM00892">
    <property type="entry name" value="Endonuclease_NS"/>
    <property type="match status" value="2"/>
</dbReference>
<protein>
    <recommendedName>
        <fullName evidence="6">Endonuclease domain-containing 1 protein</fullName>
    </recommendedName>
</protein>
<keyword evidence="1" id="KW-0732">Signal</keyword>
<dbReference type="InterPro" id="IPR044929">
    <property type="entry name" value="DNA/RNA_non-sp_Endonuclease_sf"/>
</dbReference>
<dbReference type="GO" id="GO:0003676">
    <property type="term" value="F:nucleic acid binding"/>
    <property type="evidence" value="ECO:0007669"/>
    <property type="project" value="InterPro"/>
</dbReference>
<dbReference type="InterPro" id="IPR044925">
    <property type="entry name" value="His-Me_finger_sf"/>
</dbReference>
<dbReference type="Pfam" id="PF01223">
    <property type="entry name" value="Endonuclease_NS"/>
    <property type="match status" value="2"/>
</dbReference>
<evidence type="ECO:0008006" key="6">
    <source>
        <dbReference type="Google" id="ProtNLM"/>
    </source>
</evidence>
<dbReference type="PANTHER" id="PTHR21472:SF20">
    <property type="entry name" value="ENDONUCLEASE DOMAIN-CONTAINING 1 PROTEIN-LIKE"/>
    <property type="match status" value="1"/>
</dbReference>
<dbReference type="InterPro" id="IPR039015">
    <property type="entry name" value="ENDOD1"/>
</dbReference>
<sequence length="570" mass="65877">MAVWASIGFLLVNVLTLAVKGRVEKELSSECREFLYNRILPMGYENKDLHFICQSYNQKARYVTLYNTVERIPVYSAYVFKRSEGERCIDIPWMYEPQLSTYSDTADMQPFPQDYIHMNFDDMQATLDDYNNAIMYERGALNPEVHQHDHDDKSATYTLTNVVPVVSGFVSTVWRKQEDALRKRLNNYCLGKAYIVTGVTTSGKYINWRNMKRVAVPSYLWSAYCCMDYDHSIPYSERYMFPAFAHYALNSKSSEVVEVSIQQLKEFLKKKMFVDSNFQIFAAFLAFVSLVSCALLQGVQARVVEEFSHADSCKDSLYMGTPPRGFISSSLRKICQRYGNTPRYVTLYDASKHIPVYSGYTFKKSDGEMRVDVPWMFEPQLASPKSSSNMEPFLTTLNPHMNIDDTQAVLEDYANTVQYERGQLNPAVHQADQLDKVATYTLTNVVPQSKEFKTGSWAKYLDLIRRRLNNYCQGTAYVVTGVTTSGHTIHRKNVDRITVPEYLWSAYCCTKFDQNAPYFERYKFPTFAAYGLNNRANNHVVEVSLQNLEAFIKERMEVDNLQIFYDNCMI</sequence>